<dbReference type="SUPFAM" id="SSF55804">
    <property type="entry name" value="Phoshotransferase/anion transport protein"/>
    <property type="match status" value="1"/>
</dbReference>
<dbReference type="CDD" id="cd05568">
    <property type="entry name" value="PTS_IIB_bgl_like"/>
    <property type="match status" value="1"/>
</dbReference>
<dbReference type="SUPFAM" id="SSF52794">
    <property type="entry name" value="PTS system IIB component-like"/>
    <property type="match status" value="1"/>
</dbReference>
<dbReference type="PROSITE" id="PS51099">
    <property type="entry name" value="PTS_EIIB_TYPE_2"/>
    <property type="match status" value="1"/>
</dbReference>
<dbReference type="EMBL" id="PGET01000001">
    <property type="protein sequence ID" value="PJJ31066.1"/>
    <property type="molecule type" value="Genomic_DNA"/>
</dbReference>
<dbReference type="Pfam" id="PF00359">
    <property type="entry name" value="PTS_EIIA_2"/>
    <property type="match status" value="1"/>
</dbReference>
<dbReference type="InterPro" id="IPR036388">
    <property type="entry name" value="WH-like_DNA-bd_sf"/>
</dbReference>
<dbReference type="RefSeq" id="WP_166433649.1">
    <property type="nucleotide sequence ID" value="NZ_PGET01000001.1"/>
</dbReference>
<keyword evidence="1" id="KW-0808">Transferase</keyword>
<evidence type="ECO:0000256" key="1">
    <source>
        <dbReference type="ARBA" id="ARBA00022679"/>
    </source>
</evidence>
<gene>
    <name evidence="9" type="ORF">H171_4705</name>
</gene>
<dbReference type="InterPro" id="IPR036634">
    <property type="entry name" value="PRD_sf"/>
</dbReference>
<sequence>MLWKQLQELLMLLSQEEYRTASTLAKQLKVSEKTVRLRLKDLSGLLEGHGAEISSKARYGYILRIHDQEKFDAYIKKEREHTEHFPEREHERREYLLAYLISRMDYIKIEELCDFLFVSKSTLSNSLKPVEGILKRYGLSIERKPNYGIRIQGEEFDIRRLLSDYFIKRQGLTGVDISHQESELIHLAEVIKGLLKKYGIRLSEIAFENFVEYTYVARKRMKSGFYLQMDKENLPEIGGKESALIRELITSIGTQEQIVYTADEEHYLLLYLAGKRMIGSTLENDINFVIREQTDQLALAMMELVSREYGLEMHNNFEIRMTLNQHLVPFDIRIRYDIPLKNPILEDIKQRYCLAYQISYEAVGVLKKHYKKDISEDEIGYFALIFQLALEKDKMDPCSDILVVCSTGKGSSRLLKYKYESEFSGYLRNIYVCDLLELEHFDFQKVDYIFSTVPITMEVPVPIVEVGAFLEADDIQKITKTLRRGNSRGIIKRYYTPQRLLTGVEGKHKEDILKDLCGVIRKQEKVDDNFYELVLERETFAQMDYGNYITLPHPNQIASEETFAYVAVLKEPVIWNKLPVQIVLLISIGRKEDRNRQIFYETTARFALNKEAVKRLIQKPEYETLLDLLEE</sequence>
<dbReference type="InterPro" id="IPR013196">
    <property type="entry name" value="HTH_11"/>
</dbReference>
<dbReference type="Gene3D" id="1.10.1790.10">
    <property type="entry name" value="PRD domain"/>
    <property type="match status" value="1"/>
</dbReference>
<dbReference type="Proteomes" id="UP000231092">
    <property type="component" value="Unassembled WGS sequence"/>
</dbReference>
<dbReference type="PROSITE" id="PS51372">
    <property type="entry name" value="PRD_2"/>
    <property type="match status" value="1"/>
</dbReference>
<dbReference type="InterPro" id="IPR002178">
    <property type="entry name" value="PTS_EIIA_type-2_dom"/>
</dbReference>
<keyword evidence="3" id="KW-0805">Transcription regulation</keyword>
<feature type="domain" description="PRD" evidence="8">
    <location>
        <begin position="289"/>
        <end position="396"/>
    </location>
</feature>
<feature type="domain" description="PTS EIIB type-2" evidence="7">
    <location>
        <begin position="399"/>
        <end position="490"/>
    </location>
</feature>
<keyword evidence="2" id="KW-0677">Repeat</keyword>
<evidence type="ECO:0000256" key="4">
    <source>
        <dbReference type="ARBA" id="ARBA00023159"/>
    </source>
</evidence>
<evidence type="ECO:0000259" key="6">
    <source>
        <dbReference type="PROSITE" id="PS51094"/>
    </source>
</evidence>
<dbReference type="PROSITE" id="PS51094">
    <property type="entry name" value="PTS_EIIA_TYPE_2"/>
    <property type="match status" value="1"/>
</dbReference>
<protein>
    <submittedName>
        <fullName evidence="9">Lichenan operon transcriptional antiterminator</fullName>
    </submittedName>
</protein>
<dbReference type="InterPro" id="IPR007737">
    <property type="entry name" value="Mga_HTH"/>
</dbReference>
<reference evidence="9 10" key="1">
    <citation type="submission" date="2017-11" db="EMBL/GenBank/DDBJ databases">
        <title>Understudied soil microbes with underappreciated capabilities: Untangling the Clostridium saccharolyticum group.</title>
        <authorList>
            <person name="Leschine S."/>
        </authorList>
    </citation>
    <scope>NUCLEOTIDE SEQUENCE [LARGE SCALE GENOMIC DNA]</scope>
    <source>
        <strain evidence="9 10">18A</strain>
    </source>
</reference>
<dbReference type="InterPro" id="IPR013011">
    <property type="entry name" value="PTS_EIIB_2"/>
</dbReference>
<keyword evidence="5" id="KW-0804">Transcription</keyword>
<dbReference type="InterPro" id="IPR050661">
    <property type="entry name" value="BglG_antiterminators"/>
</dbReference>
<dbReference type="AlphaFoldDB" id="A0A2M8ZCA5"/>
<comment type="caution">
    <text evidence="9">The sequence shown here is derived from an EMBL/GenBank/DDBJ whole genome shotgun (WGS) entry which is preliminary data.</text>
</comment>
<evidence type="ECO:0000259" key="8">
    <source>
        <dbReference type="PROSITE" id="PS51372"/>
    </source>
</evidence>
<dbReference type="Pfam" id="PF08279">
    <property type="entry name" value="HTH_11"/>
    <property type="match status" value="1"/>
</dbReference>
<evidence type="ECO:0000256" key="3">
    <source>
        <dbReference type="ARBA" id="ARBA00023015"/>
    </source>
</evidence>
<dbReference type="Pfam" id="PF00874">
    <property type="entry name" value="PRD"/>
    <property type="match status" value="1"/>
</dbReference>
<dbReference type="InterPro" id="IPR011608">
    <property type="entry name" value="PRD"/>
</dbReference>
<dbReference type="InterPro" id="IPR036095">
    <property type="entry name" value="PTS_EIIB-like_sf"/>
</dbReference>
<accession>A0A2M8ZCA5</accession>
<dbReference type="PANTHER" id="PTHR30185">
    <property type="entry name" value="CRYPTIC BETA-GLUCOSIDE BGL OPERON ANTITERMINATOR"/>
    <property type="match status" value="1"/>
</dbReference>
<evidence type="ECO:0000256" key="5">
    <source>
        <dbReference type="ARBA" id="ARBA00023163"/>
    </source>
</evidence>
<feature type="domain" description="PTS EIIA type-2" evidence="6">
    <location>
        <begin position="493"/>
        <end position="631"/>
    </location>
</feature>
<name>A0A2M8ZCA5_9FIRM</name>
<evidence type="ECO:0000256" key="2">
    <source>
        <dbReference type="ARBA" id="ARBA00022737"/>
    </source>
</evidence>
<dbReference type="SUPFAM" id="SSF63520">
    <property type="entry name" value="PTS-regulatory domain, PRD"/>
    <property type="match status" value="2"/>
</dbReference>
<organism evidence="9 10">
    <name type="scientific">[Clostridium] celerecrescens 18A</name>
    <dbReference type="NCBI Taxonomy" id="1286362"/>
    <lineage>
        <taxon>Bacteria</taxon>
        <taxon>Bacillati</taxon>
        <taxon>Bacillota</taxon>
        <taxon>Clostridia</taxon>
        <taxon>Lachnospirales</taxon>
        <taxon>Lachnospiraceae</taxon>
        <taxon>Lacrimispora</taxon>
    </lineage>
</organism>
<proteinExistence type="predicted"/>
<keyword evidence="4" id="KW-0010">Activator</keyword>
<dbReference type="GO" id="GO:0006355">
    <property type="term" value="P:regulation of DNA-templated transcription"/>
    <property type="evidence" value="ECO:0007669"/>
    <property type="project" value="InterPro"/>
</dbReference>
<dbReference type="GO" id="GO:0009401">
    <property type="term" value="P:phosphoenolpyruvate-dependent sugar phosphotransferase system"/>
    <property type="evidence" value="ECO:0007669"/>
    <property type="project" value="InterPro"/>
</dbReference>
<evidence type="ECO:0000313" key="10">
    <source>
        <dbReference type="Proteomes" id="UP000231092"/>
    </source>
</evidence>
<dbReference type="Gene3D" id="1.10.10.10">
    <property type="entry name" value="Winged helix-like DNA-binding domain superfamily/Winged helix DNA-binding domain"/>
    <property type="match status" value="2"/>
</dbReference>
<dbReference type="Gene3D" id="3.40.50.2300">
    <property type="match status" value="1"/>
</dbReference>
<evidence type="ECO:0000259" key="7">
    <source>
        <dbReference type="PROSITE" id="PS51099"/>
    </source>
</evidence>
<dbReference type="Pfam" id="PF05043">
    <property type="entry name" value="Mga"/>
    <property type="match status" value="1"/>
</dbReference>
<evidence type="ECO:0000313" key="9">
    <source>
        <dbReference type="EMBL" id="PJJ31066.1"/>
    </source>
</evidence>
<dbReference type="Gene3D" id="3.40.930.10">
    <property type="entry name" value="Mannitol-specific EII, Chain A"/>
    <property type="match status" value="1"/>
</dbReference>
<dbReference type="InterPro" id="IPR016152">
    <property type="entry name" value="PTrfase/Anion_transptr"/>
</dbReference>
<dbReference type="GO" id="GO:0008982">
    <property type="term" value="F:protein-N(PI)-phosphohistidine-sugar phosphotransferase activity"/>
    <property type="evidence" value="ECO:0007669"/>
    <property type="project" value="InterPro"/>
</dbReference>
<dbReference type="PANTHER" id="PTHR30185:SF13">
    <property type="entry name" value="LICABCH OPERON REGULATOR-RELATED"/>
    <property type="match status" value="1"/>
</dbReference>